<dbReference type="RefSeq" id="WP_369668541.1">
    <property type="nucleotide sequence ID" value="NZ_JBDKXB010000046.1"/>
</dbReference>
<proteinExistence type="predicted"/>
<comment type="caution">
    <text evidence="2">The sequence shown here is derived from an EMBL/GenBank/DDBJ whole genome shotgun (WGS) entry which is preliminary data.</text>
</comment>
<evidence type="ECO:0000313" key="3">
    <source>
        <dbReference type="Proteomes" id="UP001564408"/>
    </source>
</evidence>
<organism evidence="2 3">
    <name type="scientific">Thioalkalicoccus limnaeus</name>
    <dbReference type="NCBI Taxonomy" id="120681"/>
    <lineage>
        <taxon>Bacteria</taxon>
        <taxon>Pseudomonadati</taxon>
        <taxon>Pseudomonadota</taxon>
        <taxon>Gammaproteobacteria</taxon>
        <taxon>Chromatiales</taxon>
        <taxon>Chromatiaceae</taxon>
        <taxon>Thioalkalicoccus</taxon>
    </lineage>
</organism>
<reference evidence="2 3" key="1">
    <citation type="submission" date="2024-05" db="EMBL/GenBank/DDBJ databases">
        <title>Genome Sequence and Characterization of the New Strain Purple Sulfur Bacterium of Genus Thioalkalicoccus.</title>
        <authorList>
            <person name="Bryantseva I.A."/>
            <person name="Kyndt J.A."/>
            <person name="Imhoff J.F."/>
        </authorList>
    </citation>
    <scope>NUCLEOTIDE SEQUENCE [LARGE SCALE GENOMIC DNA]</scope>
    <source>
        <strain evidence="2 3">Um2</strain>
    </source>
</reference>
<sequence length="98" mass="10495">MAVIALPLLGLLLTITAWVLTVMTGAHLISGPFEDRTCQTECVRMLFFSGVGVTLGALLFAIPGLLRPNTRTLTYVVLVLMAPLVAVYATLFLIGNFA</sequence>
<feature type="transmembrane region" description="Helical" evidence="1">
    <location>
        <begin position="73"/>
        <end position="94"/>
    </location>
</feature>
<gene>
    <name evidence="2" type="ORF">ABC977_17300</name>
</gene>
<keyword evidence="3" id="KW-1185">Reference proteome</keyword>
<evidence type="ECO:0000256" key="1">
    <source>
        <dbReference type="SAM" id="Phobius"/>
    </source>
</evidence>
<accession>A0ABV4BI23</accession>
<keyword evidence="1" id="KW-1133">Transmembrane helix</keyword>
<feature type="transmembrane region" description="Helical" evidence="1">
    <location>
        <begin position="45"/>
        <end position="66"/>
    </location>
</feature>
<dbReference type="Proteomes" id="UP001564408">
    <property type="component" value="Unassembled WGS sequence"/>
</dbReference>
<evidence type="ECO:0000313" key="2">
    <source>
        <dbReference type="EMBL" id="MEY6434159.1"/>
    </source>
</evidence>
<keyword evidence="1" id="KW-0812">Transmembrane</keyword>
<dbReference type="EMBL" id="JBDKXB010000046">
    <property type="protein sequence ID" value="MEY6434159.1"/>
    <property type="molecule type" value="Genomic_DNA"/>
</dbReference>
<name>A0ABV4BI23_9GAMM</name>
<keyword evidence="1" id="KW-0472">Membrane</keyword>
<protein>
    <submittedName>
        <fullName evidence="2">Uncharacterized protein</fullName>
    </submittedName>
</protein>